<gene>
    <name evidence="2" type="ORF">V6N11_043143</name>
</gene>
<name>A0ABR2QZ17_9ROSI</name>
<evidence type="ECO:0000313" key="3">
    <source>
        <dbReference type="Proteomes" id="UP001396334"/>
    </source>
</evidence>
<organism evidence="2 3">
    <name type="scientific">Hibiscus sabdariffa</name>
    <name type="common">roselle</name>
    <dbReference type="NCBI Taxonomy" id="183260"/>
    <lineage>
        <taxon>Eukaryota</taxon>
        <taxon>Viridiplantae</taxon>
        <taxon>Streptophyta</taxon>
        <taxon>Embryophyta</taxon>
        <taxon>Tracheophyta</taxon>
        <taxon>Spermatophyta</taxon>
        <taxon>Magnoliopsida</taxon>
        <taxon>eudicotyledons</taxon>
        <taxon>Gunneridae</taxon>
        <taxon>Pentapetalae</taxon>
        <taxon>rosids</taxon>
        <taxon>malvids</taxon>
        <taxon>Malvales</taxon>
        <taxon>Malvaceae</taxon>
        <taxon>Malvoideae</taxon>
        <taxon>Hibiscus</taxon>
    </lineage>
</organism>
<evidence type="ECO:0000256" key="1">
    <source>
        <dbReference type="SAM" id="MobiDB-lite"/>
    </source>
</evidence>
<dbReference type="EMBL" id="JBBPBN010000030">
    <property type="protein sequence ID" value="KAK9005721.1"/>
    <property type="molecule type" value="Genomic_DNA"/>
</dbReference>
<accession>A0ABR2QZ17</accession>
<evidence type="ECO:0000313" key="2">
    <source>
        <dbReference type="EMBL" id="KAK9005721.1"/>
    </source>
</evidence>
<reference evidence="2 3" key="1">
    <citation type="journal article" date="2024" name="G3 (Bethesda)">
        <title>Genome assembly of Hibiscus sabdariffa L. provides insights into metabolisms of medicinal natural products.</title>
        <authorList>
            <person name="Kim T."/>
        </authorList>
    </citation>
    <scope>NUCLEOTIDE SEQUENCE [LARGE SCALE GENOMIC DNA]</scope>
    <source>
        <strain evidence="2">TK-2024</strain>
        <tissue evidence="2">Old leaves</tissue>
    </source>
</reference>
<protein>
    <submittedName>
        <fullName evidence="2">Uncharacterized protein</fullName>
    </submittedName>
</protein>
<keyword evidence="3" id="KW-1185">Reference proteome</keyword>
<comment type="caution">
    <text evidence="2">The sequence shown here is derived from an EMBL/GenBank/DDBJ whole genome shotgun (WGS) entry which is preliminary data.</text>
</comment>
<sequence>MAVGEARTKDLGLQSQPANHQAKTLNYGWGQGILDAFTCWWKICEGPICKVCGWNFVVEGGSCVEFHANMLVVLFGILSGVTTRQSARTNVGVKRNVNSSSSSVAPKKKRKTTSESVREPVGTQEPVAPKK</sequence>
<proteinExistence type="predicted"/>
<dbReference type="Proteomes" id="UP001396334">
    <property type="component" value="Unassembled WGS sequence"/>
</dbReference>
<feature type="compositionally biased region" description="Low complexity" evidence="1">
    <location>
        <begin position="92"/>
        <end position="105"/>
    </location>
</feature>
<feature type="region of interest" description="Disordered" evidence="1">
    <location>
        <begin position="92"/>
        <end position="131"/>
    </location>
</feature>